<evidence type="ECO:0000313" key="9">
    <source>
        <dbReference type="Proteomes" id="UP001642484"/>
    </source>
</evidence>
<feature type="transmembrane region" description="Helical" evidence="6">
    <location>
        <begin position="344"/>
        <end position="363"/>
    </location>
</feature>
<dbReference type="PANTHER" id="PTHR23510">
    <property type="entry name" value="INNER MEMBRANE TRANSPORT PROTEIN YAJR"/>
    <property type="match status" value="1"/>
</dbReference>
<feature type="transmembrane region" description="Helical" evidence="6">
    <location>
        <begin position="392"/>
        <end position="413"/>
    </location>
</feature>
<evidence type="ECO:0000256" key="1">
    <source>
        <dbReference type="ARBA" id="ARBA00004127"/>
    </source>
</evidence>
<evidence type="ECO:0000313" key="8">
    <source>
        <dbReference type="EMBL" id="CAK8991685.1"/>
    </source>
</evidence>
<feature type="transmembrane region" description="Helical" evidence="6">
    <location>
        <begin position="269"/>
        <end position="293"/>
    </location>
</feature>
<accession>A0ABP0HRZ9</accession>
<keyword evidence="9" id="KW-1185">Reference proteome</keyword>
<gene>
    <name evidence="8" type="ORF">CCMP2556_LOCUS2556</name>
</gene>
<feature type="domain" description="Major facilitator superfamily (MFS) profile" evidence="7">
    <location>
        <begin position="392"/>
        <end position="596"/>
    </location>
</feature>
<keyword evidence="3 6" id="KW-0812">Transmembrane</keyword>
<dbReference type="InterPro" id="IPR020846">
    <property type="entry name" value="MFS_dom"/>
</dbReference>
<dbReference type="EMBL" id="CAXAMN010000980">
    <property type="protein sequence ID" value="CAK8991685.1"/>
    <property type="molecule type" value="Genomic_DNA"/>
</dbReference>
<dbReference type="InterPro" id="IPR051068">
    <property type="entry name" value="MFS_Domain-Containing_Protein"/>
</dbReference>
<dbReference type="Gene3D" id="3.40.50.150">
    <property type="entry name" value="Vaccinia Virus protein VP39"/>
    <property type="match status" value="1"/>
</dbReference>
<dbReference type="Gene3D" id="1.20.1250.20">
    <property type="entry name" value="MFS general substrate transporter like domains"/>
    <property type="match status" value="1"/>
</dbReference>
<reference evidence="8 9" key="1">
    <citation type="submission" date="2024-02" db="EMBL/GenBank/DDBJ databases">
        <authorList>
            <person name="Chen Y."/>
            <person name="Shah S."/>
            <person name="Dougan E. K."/>
            <person name="Thang M."/>
            <person name="Chan C."/>
        </authorList>
    </citation>
    <scope>NUCLEOTIDE SEQUENCE [LARGE SCALE GENOMIC DNA]</scope>
</reference>
<feature type="transmembrane region" description="Helical" evidence="6">
    <location>
        <begin position="566"/>
        <end position="586"/>
    </location>
</feature>
<dbReference type="Pfam" id="PF08241">
    <property type="entry name" value="Methyltransf_11"/>
    <property type="match status" value="1"/>
</dbReference>
<dbReference type="PROSITE" id="PS50850">
    <property type="entry name" value="MFS"/>
    <property type="match status" value="1"/>
</dbReference>
<dbReference type="Pfam" id="PF07690">
    <property type="entry name" value="MFS_1"/>
    <property type="match status" value="1"/>
</dbReference>
<keyword evidence="5 6" id="KW-0472">Membrane</keyword>
<evidence type="ECO:0000259" key="7">
    <source>
        <dbReference type="PROSITE" id="PS50850"/>
    </source>
</evidence>
<evidence type="ECO:0000256" key="5">
    <source>
        <dbReference type="ARBA" id="ARBA00023136"/>
    </source>
</evidence>
<feature type="transmembrane region" description="Helical" evidence="6">
    <location>
        <begin position="314"/>
        <end position="332"/>
    </location>
</feature>
<dbReference type="SUPFAM" id="SSF103473">
    <property type="entry name" value="MFS general substrate transporter"/>
    <property type="match status" value="1"/>
</dbReference>
<dbReference type="Proteomes" id="UP001642484">
    <property type="component" value="Unassembled WGS sequence"/>
</dbReference>
<dbReference type="SUPFAM" id="SSF53335">
    <property type="entry name" value="S-adenosyl-L-methionine-dependent methyltransferases"/>
    <property type="match status" value="1"/>
</dbReference>
<feature type="transmembrane region" description="Helical" evidence="6">
    <location>
        <begin position="433"/>
        <end position="455"/>
    </location>
</feature>
<evidence type="ECO:0000256" key="3">
    <source>
        <dbReference type="ARBA" id="ARBA00022692"/>
    </source>
</evidence>
<evidence type="ECO:0000256" key="2">
    <source>
        <dbReference type="ARBA" id="ARBA00022448"/>
    </source>
</evidence>
<name>A0ABP0HRZ9_9DINO</name>
<sequence>MALRAPRCARRARRTHPAVLGALGACCFVGTWGALSFTPWSTVEAAYDRISQNFAASRRFPWPFVAEWLAAPPRRPPSRQLVVAGCGDGRHVVSALEADRYGPIYALDLSQGMLTAARKRLGPELASQVTFLHADTRQLPLSASSVHDVLSCAVLHHLPLTETMCALREMSRVLLPGGRLLASTWDPRARQVAKRGRRAEDEDAFWVAWRCADGEDVQRWYHLPNLEKRLEAWKDVPGLVLKKAELDGDNQVFEWLSGIHSALYAVAEAAWFLLMSRIICGLGASCTPLLFAWTARALRGHEAVAQAQVQLNTWRSLGTFIGPFSSTVLCVLPKEGLFNELNSAGWAIALANIVGLLLCFRCLEDTPRLPEVASADLEQAQAKSSALWSSPVLWLCLLFQVVTALLLAILEVVPPIVLTTELGTVSAVPQFGLPPVATSVLFGVVSLMVIGLFALTGAMGGRFSRRSLMCGGVAAIALGGEASSWGLRLFTEAFVLPWMVGLLKTTVLAIAPAPLIRTPARALYTSHLPQRLQGTMQGVSEAAFSFANFLGPILGSHIAGSDGLRGLRILMVSLVLVEALLLLLGFRRLVPGSELG</sequence>
<dbReference type="InterPro" id="IPR013216">
    <property type="entry name" value="Methyltransf_11"/>
</dbReference>
<proteinExistence type="predicted"/>
<feature type="transmembrane region" description="Helical" evidence="6">
    <location>
        <begin position="493"/>
        <end position="517"/>
    </location>
</feature>
<dbReference type="InterPro" id="IPR036259">
    <property type="entry name" value="MFS_trans_sf"/>
</dbReference>
<keyword evidence="4 6" id="KW-1133">Transmembrane helix</keyword>
<dbReference type="InterPro" id="IPR029063">
    <property type="entry name" value="SAM-dependent_MTases_sf"/>
</dbReference>
<dbReference type="PROSITE" id="PS51257">
    <property type="entry name" value="PROKAR_LIPOPROTEIN"/>
    <property type="match status" value="1"/>
</dbReference>
<feature type="transmembrane region" description="Helical" evidence="6">
    <location>
        <begin position="538"/>
        <end position="560"/>
    </location>
</feature>
<dbReference type="CDD" id="cd02440">
    <property type="entry name" value="AdoMet_MTases"/>
    <property type="match status" value="1"/>
</dbReference>
<comment type="caution">
    <text evidence="8">The sequence shown here is derived from an EMBL/GenBank/DDBJ whole genome shotgun (WGS) entry which is preliminary data.</text>
</comment>
<evidence type="ECO:0000256" key="6">
    <source>
        <dbReference type="SAM" id="Phobius"/>
    </source>
</evidence>
<dbReference type="InterPro" id="IPR011701">
    <property type="entry name" value="MFS"/>
</dbReference>
<organism evidence="8 9">
    <name type="scientific">Durusdinium trenchii</name>
    <dbReference type="NCBI Taxonomy" id="1381693"/>
    <lineage>
        <taxon>Eukaryota</taxon>
        <taxon>Sar</taxon>
        <taxon>Alveolata</taxon>
        <taxon>Dinophyceae</taxon>
        <taxon>Suessiales</taxon>
        <taxon>Symbiodiniaceae</taxon>
        <taxon>Durusdinium</taxon>
    </lineage>
</organism>
<protein>
    <recommendedName>
        <fullName evidence="7">Major facilitator superfamily (MFS) profile domain-containing protein</fullName>
    </recommendedName>
</protein>
<feature type="transmembrane region" description="Helical" evidence="6">
    <location>
        <begin position="467"/>
        <end position="487"/>
    </location>
</feature>
<keyword evidence="2" id="KW-0813">Transport</keyword>
<dbReference type="PANTHER" id="PTHR23510:SF3">
    <property type="entry name" value="MAJOR FACILITATOR SUPERFAMILY DOMAIN-CONTAINING PROTEIN 8"/>
    <property type="match status" value="1"/>
</dbReference>
<comment type="subcellular location">
    <subcellularLocation>
        <location evidence="1">Endomembrane system</location>
        <topology evidence="1">Multi-pass membrane protein</topology>
    </subcellularLocation>
</comment>
<evidence type="ECO:0000256" key="4">
    <source>
        <dbReference type="ARBA" id="ARBA00022989"/>
    </source>
</evidence>